<dbReference type="Pfam" id="PF14087">
    <property type="entry name" value="DUF4267"/>
    <property type="match status" value="1"/>
</dbReference>
<keyword evidence="1" id="KW-1133">Transmembrane helix</keyword>
<feature type="transmembrane region" description="Helical" evidence="1">
    <location>
        <begin position="118"/>
        <end position="137"/>
    </location>
</feature>
<dbReference type="Proteomes" id="UP001144673">
    <property type="component" value="Unassembled WGS sequence"/>
</dbReference>
<accession>A0A9W8QK72</accession>
<gene>
    <name evidence="2" type="ORF">LMH87_007900</name>
</gene>
<evidence type="ECO:0000313" key="3">
    <source>
        <dbReference type="Proteomes" id="UP001144673"/>
    </source>
</evidence>
<protein>
    <submittedName>
        <fullName evidence="2">Uncharacterized protein</fullName>
    </submittedName>
</protein>
<sequence length="139" mass="14470">MPISTTNLNTIGLGVAALFAGFSIIGIANPRKVDDLFGVTHESSLNTAEAGGATAAATRTIDYTTLGVLVCGRDLTIAVAIYCLGRAGRNKEMGTVILSTMCVAILDIWLAWRNKKYPEALVASLGTVAVAMVGVKLRG</sequence>
<keyword evidence="1" id="KW-0812">Transmembrane</keyword>
<evidence type="ECO:0000313" key="2">
    <source>
        <dbReference type="EMBL" id="KAJ4159965.1"/>
    </source>
</evidence>
<reference evidence="2" key="1">
    <citation type="journal article" date="2023" name="Access Microbiol">
        <title>De-novo genome assembly for Akanthomyces muscarius, a biocontrol agent of insect agricultural pests.</title>
        <authorList>
            <person name="Erdos Z."/>
            <person name="Studholme D.J."/>
            <person name="Raymond B."/>
            <person name="Sharma M."/>
        </authorList>
    </citation>
    <scope>NUCLEOTIDE SEQUENCE</scope>
    <source>
        <strain evidence="2">Ve6</strain>
    </source>
</reference>
<feature type="transmembrane region" description="Helical" evidence="1">
    <location>
        <begin position="94"/>
        <end position="112"/>
    </location>
</feature>
<dbReference type="EMBL" id="JAJHUN010000003">
    <property type="protein sequence ID" value="KAJ4159965.1"/>
    <property type="molecule type" value="Genomic_DNA"/>
</dbReference>
<dbReference type="AlphaFoldDB" id="A0A9W8QK72"/>
<comment type="caution">
    <text evidence="2">The sequence shown here is derived from an EMBL/GenBank/DDBJ whole genome shotgun (WGS) entry which is preliminary data.</text>
</comment>
<keyword evidence="1" id="KW-0472">Membrane</keyword>
<evidence type="ECO:0000256" key="1">
    <source>
        <dbReference type="SAM" id="Phobius"/>
    </source>
</evidence>
<name>A0A9W8QK72_AKAMU</name>
<organism evidence="2 3">
    <name type="scientific">Akanthomyces muscarius</name>
    <name type="common">Entomopathogenic fungus</name>
    <name type="synonym">Lecanicillium muscarium</name>
    <dbReference type="NCBI Taxonomy" id="2231603"/>
    <lineage>
        <taxon>Eukaryota</taxon>
        <taxon>Fungi</taxon>
        <taxon>Dikarya</taxon>
        <taxon>Ascomycota</taxon>
        <taxon>Pezizomycotina</taxon>
        <taxon>Sordariomycetes</taxon>
        <taxon>Hypocreomycetidae</taxon>
        <taxon>Hypocreales</taxon>
        <taxon>Cordycipitaceae</taxon>
        <taxon>Akanthomyces</taxon>
    </lineage>
</organism>
<feature type="transmembrane region" description="Helical" evidence="1">
    <location>
        <begin position="6"/>
        <end position="28"/>
    </location>
</feature>
<dbReference type="RefSeq" id="XP_056057770.1">
    <property type="nucleotide sequence ID" value="XM_056200824.1"/>
</dbReference>
<dbReference type="GeneID" id="80895059"/>
<proteinExistence type="predicted"/>
<dbReference type="InterPro" id="IPR025363">
    <property type="entry name" value="DUF4267"/>
</dbReference>
<dbReference type="KEGG" id="amus:LMH87_007900"/>
<keyword evidence="3" id="KW-1185">Reference proteome</keyword>